<feature type="transmembrane region" description="Helical" evidence="5">
    <location>
        <begin position="163"/>
        <end position="184"/>
    </location>
</feature>
<evidence type="ECO:0000256" key="2">
    <source>
        <dbReference type="ARBA" id="ARBA00022692"/>
    </source>
</evidence>
<name>A0A5P2HCS8_9BURK</name>
<dbReference type="InterPro" id="IPR011701">
    <property type="entry name" value="MFS"/>
</dbReference>
<proteinExistence type="predicted"/>
<protein>
    <submittedName>
        <fullName evidence="7">MFS transporter</fullName>
    </submittedName>
</protein>
<accession>A0A5P2HCS8</accession>
<dbReference type="EMBL" id="CP044067">
    <property type="protein sequence ID" value="QET05175.1"/>
    <property type="molecule type" value="Genomic_DNA"/>
</dbReference>
<keyword evidence="3 5" id="KW-1133">Transmembrane helix</keyword>
<keyword evidence="2 5" id="KW-0812">Transmembrane</keyword>
<dbReference type="Pfam" id="PF07690">
    <property type="entry name" value="MFS_1"/>
    <property type="match status" value="1"/>
</dbReference>
<dbReference type="Gene3D" id="1.20.1250.20">
    <property type="entry name" value="MFS general substrate transporter like domains"/>
    <property type="match status" value="2"/>
</dbReference>
<dbReference type="CDD" id="cd17319">
    <property type="entry name" value="MFS_ExuT_GudP_like"/>
    <property type="match status" value="1"/>
</dbReference>
<feature type="transmembrane region" description="Helical" evidence="5">
    <location>
        <begin position="417"/>
        <end position="438"/>
    </location>
</feature>
<feature type="domain" description="Major facilitator superfamily (MFS) profile" evidence="6">
    <location>
        <begin position="37"/>
        <end position="443"/>
    </location>
</feature>
<dbReference type="Proteomes" id="UP000322822">
    <property type="component" value="Chromosome 2"/>
</dbReference>
<feature type="transmembrane region" description="Helical" evidence="5">
    <location>
        <begin position="98"/>
        <end position="118"/>
    </location>
</feature>
<feature type="transmembrane region" description="Helical" evidence="5">
    <location>
        <begin position="37"/>
        <end position="62"/>
    </location>
</feature>
<organism evidence="7 8">
    <name type="scientific">Cupriavidus pauculus</name>
    <dbReference type="NCBI Taxonomy" id="82633"/>
    <lineage>
        <taxon>Bacteria</taxon>
        <taxon>Pseudomonadati</taxon>
        <taxon>Pseudomonadota</taxon>
        <taxon>Betaproteobacteria</taxon>
        <taxon>Burkholderiales</taxon>
        <taxon>Burkholderiaceae</taxon>
        <taxon>Cupriavidus</taxon>
    </lineage>
</organism>
<evidence type="ECO:0000256" key="4">
    <source>
        <dbReference type="ARBA" id="ARBA00023136"/>
    </source>
</evidence>
<dbReference type="GO" id="GO:0022857">
    <property type="term" value="F:transmembrane transporter activity"/>
    <property type="evidence" value="ECO:0007669"/>
    <property type="project" value="InterPro"/>
</dbReference>
<comment type="subcellular location">
    <subcellularLocation>
        <location evidence="1">Membrane</location>
        <topology evidence="1">Multi-pass membrane protein</topology>
    </subcellularLocation>
</comment>
<dbReference type="OrthoDB" id="8596007at2"/>
<feature type="transmembrane region" description="Helical" evidence="5">
    <location>
        <begin position="387"/>
        <end position="411"/>
    </location>
</feature>
<evidence type="ECO:0000313" key="8">
    <source>
        <dbReference type="Proteomes" id="UP000322822"/>
    </source>
</evidence>
<dbReference type="PANTHER" id="PTHR11662:SF399">
    <property type="entry name" value="FI19708P1-RELATED"/>
    <property type="match status" value="1"/>
</dbReference>
<feature type="transmembrane region" description="Helical" evidence="5">
    <location>
        <begin position="190"/>
        <end position="209"/>
    </location>
</feature>
<evidence type="ECO:0000256" key="1">
    <source>
        <dbReference type="ARBA" id="ARBA00004141"/>
    </source>
</evidence>
<feature type="transmembrane region" description="Helical" evidence="5">
    <location>
        <begin position="326"/>
        <end position="349"/>
    </location>
</feature>
<dbReference type="SUPFAM" id="SSF103473">
    <property type="entry name" value="MFS general substrate transporter"/>
    <property type="match status" value="1"/>
</dbReference>
<sequence>MPSTHPTASSTALSNAAAPHAATHAAAMRPTNVRWRIFLIMLLLTAINYIDRASLSVALPLIAPEFNLTPAIEGLMLSAFFWSYALMQIPAGMMLDRYHTRGIIATATIAWGAFQALAAASHNWIILLLTRMGLGVSESPIMPSGAKLIGSWLTPHERGRGAVLVDGGAPLGSAFGAIIIAGLISWLGSWRIAFVIAGIGTMLAGLLAWRYIRNHPSEHPDVNAAELEHIARGNATDNHAAAEKIPMRELIRDRSVLAMFAGYSCILAVFYGLLTWMPSYLHKAHGFNIAAMGGATFLIFMSGFVGELIGGYIGDKWKASGASPNLVMRTMFSGSSLVAAACILAAAYIADSAVVVALLCVALFFIRFCGMYWSLPAVIGGPARAGVLGGTMNFCGNMAGVVVPILIGVIVQWSGSYFLALLFFVAMAVGIAVFSSMIDYRPRSPGGQA</sequence>
<dbReference type="RefSeq" id="WP_150375234.1">
    <property type="nucleotide sequence ID" value="NZ_CP044067.1"/>
</dbReference>
<reference evidence="7 8" key="1">
    <citation type="submission" date="2019-09" db="EMBL/GenBank/DDBJ databases">
        <title>FDA dAtabase for Regulatory Grade micrObial Sequences (FDA-ARGOS): Supporting development and validation of Infectious Disease Dx tests.</title>
        <authorList>
            <person name="Sciortino C."/>
            <person name="Tallon L."/>
            <person name="Sadzewicz L."/>
            <person name="Vavikolanu K."/>
            <person name="Mehta A."/>
            <person name="Aluvathingal J."/>
            <person name="Nadendla S."/>
            <person name="Nandy P."/>
            <person name="Geyer C."/>
            <person name="Yan Y."/>
            <person name="Sichtig H."/>
        </authorList>
    </citation>
    <scope>NUCLEOTIDE SEQUENCE [LARGE SCALE GENOMIC DNA]</scope>
    <source>
        <strain evidence="7 8">FDAARGOS_664</strain>
    </source>
</reference>
<feature type="transmembrane region" description="Helical" evidence="5">
    <location>
        <begin position="289"/>
        <end position="314"/>
    </location>
</feature>
<evidence type="ECO:0000313" key="7">
    <source>
        <dbReference type="EMBL" id="QET05175.1"/>
    </source>
</evidence>
<feature type="transmembrane region" description="Helical" evidence="5">
    <location>
        <begin position="355"/>
        <end position="375"/>
    </location>
</feature>
<dbReference type="AlphaFoldDB" id="A0A5P2HCS8"/>
<dbReference type="InterPro" id="IPR020846">
    <property type="entry name" value="MFS_dom"/>
</dbReference>
<gene>
    <name evidence="7" type="ORF">FOB72_24380</name>
</gene>
<dbReference type="InterPro" id="IPR036259">
    <property type="entry name" value="MFS_trans_sf"/>
</dbReference>
<dbReference type="PANTHER" id="PTHR11662">
    <property type="entry name" value="SOLUTE CARRIER FAMILY 17"/>
    <property type="match status" value="1"/>
</dbReference>
<evidence type="ECO:0000256" key="5">
    <source>
        <dbReference type="SAM" id="Phobius"/>
    </source>
</evidence>
<evidence type="ECO:0000256" key="3">
    <source>
        <dbReference type="ARBA" id="ARBA00022989"/>
    </source>
</evidence>
<dbReference type="PROSITE" id="PS50850">
    <property type="entry name" value="MFS"/>
    <property type="match status" value="1"/>
</dbReference>
<evidence type="ECO:0000259" key="6">
    <source>
        <dbReference type="PROSITE" id="PS50850"/>
    </source>
</evidence>
<keyword evidence="4 5" id="KW-0472">Membrane</keyword>
<feature type="transmembrane region" description="Helical" evidence="5">
    <location>
        <begin position="68"/>
        <end position="86"/>
    </location>
</feature>
<dbReference type="GO" id="GO:0016020">
    <property type="term" value="C:membrane"/>
    <property type="evidence" value="ECO:0007669"/>
    <property type="project" value="UniProtKB-SubCell"/>
</dbReference>
<feature type="transmembrane region" description="Helical" evidence="5">
    <location>
        <begin position="256"/>
        <end position="277"/>
    </location>
</feature>
<dbReference type="InterPro" id="IPR050382">
    <property type="entry name" value="MFS_Na/Anion_cotransporter"/>
</dbReference>